<feature type="domain" description="F-box" evidence="2">
    <location>
        <begin position="120"/>
        <end position="165"/>
    </location>
</feature>
<dbReference type="SMART" id="SM00256">
    <property type="entry name" value="FBOX"/>
    <property type="match status" value="1"/>
</dbReference>
<protein>
    <recommendedName>
        <fullName evidence="2">F-box domain-containing protein</fullName>
    </recommendedName>
</protein>
<dbReference type="AlphaFoldDB" id="A0A368R889"/>
<feature type="region of interest" description="Disordered" evidence="1">
    <location>
        <begin position="88"/>
        <end position="113"/>
    </location>
</feature>
<dbReference type="InterPro" id="IPR050796">
    <property type="entry name" value="SCF_F-box_component"/>
</dbReference>
<dbReference type="Pfam" id="PF00646">
    <property type="entry name" value="F-box"/>
    <property type="match status" value="1"/>
</dbReference>
<dbReference type="PANTHER" id="PTHR31672">
    <property type="entry name" value="BNACNNG10540D PROTEIN"/>
    <property type="match status" value="1"/>
</dbReference>
<gene>
    <name evidence="3" type="ORF">SETIT_5G243500v2</name>
</gene>
<dbReference type="InterPro" id="IPR001810">
    <property type="entry name" value="F-box_dom"/>
</dbReference>
<evidence type="ECO:0000259" key="2">
    <source>
        <dbReference type="PROSITE" id="PS50181"/>
    </source>
</evidence>
<accession>A0A368R889</accession>
<evidence type="ECO:0000256" key="1">
    <source>
        <dbReference type="SAM" id="MobiDB-lite"/>
    </source>
</evidence>
<proteinExistence type="predicted"/>
<reference evidence="3" key="2">
    <citation type="submission" date="2015-07" db="EMBL/GenBank/DDBJ databases">
        <authorList>
            <person name="Noorani M."/>
        </authorList>
    </citation>
    <scope>NUCLEOTIDE SEQUENCE</scope>
    <source>
        <strain evidence="3">Yugu1</strain>
    </source>
</reference>
<dbReference type="PROSITE" id="PS50181">
    <property type="entry name" value="FBOX"/>
    <property type="match status" value="1"/>
</dbReference>
<dbReference type="STRING" id="4555.A0A368R889"/>
<dbReference type="InterPro" id="IPR036047">
    <property type="entry name" value="F-box-like_dom_sf"/>
</dbReference>
<dbReference type="OrthoDB" id="661089at2759"/>
<sequence length="522" mass="56801">MHARDIMHRPPNRKFSPRTKCAYKHILFIPTTKRKAKKKEEENPLNPQEMQRFNLAGQQPKTVSLVSIKGLAAQNLSPKQAKPILRSPSRIKPHLTPPMADHPLTGEHHPSPASSAATALGTLLLLPSELLHEILLRLAVPELLRVRSVARPLSSLISSPDFRRLYHLSSASSGPGPAAAWLLLFKKLPPRDAAIRGFHGPSGRWFRIPVSAILAPAVPPGEDLYFLAASGSSFLFAANGRRELVVVDLTARAARRLPPSPLGPRGTSSWRRFGLKLVADPPGSNRFRFLFAELVNNTPFLFEYRSETDTWQQSEAVLAEGAAPAAPDGTFLCAAHVGPDCVMVYSGPGADGDRPVFFRPRFPNAAAAAGHGDRLHVYGDGSAAVVRSVAVDDPMSRTRVKVVTGVELYGFGSVGGDWELVASVPGELVEGFRKPYAVMTGLLAEREGVVRLVLISNCRGAWDLVWLSYDRSRREWRWVPVPDWGGSKGLNMAGMAVSSTFSRLWPLAAPPPPPSSSSSSHQ</sequence>
<evidence type="ECO:0000313" key="3">
    <source>
        <dbReference type="EMBL" id="RCV26417.1"/>
    </source>
</evidence>
<reference evidence="3" key="1">
    <citation type="journal article" date="2012" name="Nat. Biotechnol.">
        <title>Reference genome sequence of the model plant Setaria.</title>
        <authorList>
            <person name="Bennetzen J.L."/>
            <person name="Schmutz J."/>
            <person name="Wang H."/>
            <person name="Percifield R."/>
            <person name="Hawkins J."/>
            <person name="Pontaroli A.C."/>
            <person name="Estep M."/>
            <person name="Feng L."/>
            <person name="Vaughn J.N."/>
            <person name="Grimwood J."/>
            <person name="Jenkins J."/>
            <person name="Barry K."/>
            <person name="Lindquist E."/>
            <person name="Hellsten U."/>
            <person name="Deshpande S."/>
            <person name="Wang X."/>
            <person name="Wu X."/>
            <person name="Mitros T."/>
            <person name="Triplett J."/>
            <person name="Yang X."/>
            <person name="Ye C.Y."/>
            <person name="Mauro-Herrera M."/>
            <person name="Wang L."/>
            <person name="Li P."/>
            <person name="Sharma M."/>
            <person name="Sharma R."/>
            <person name="Ronald P.C."/>
            <person name="Panaud O."/>
            <person name="Kellogg E.A."/>
            <person name="Brutnell T.P."/>
            <person name="Doust A.N."/>
            <person name="Tuskan G.A."/>
            <person name="Rokhsar D."/>
            <person name="Devos K.M."/>
        </authorList>
    </citation>
    <scope>NUCLEOTIDE SEQUENCE [LARGE SCALE GENOMIC DNA]</scope>
    <source>
        <strain evidence="3">Yugu1</strain>
    </source>
</reference>
<dbReference type="SUPFAM" id="SSF75011">
    <property type="entry name" value="3-carboxy-cis,cis-mucoante lactonizing enzyme"/>
    <property type="match status" value="1"/>
</dbReference>
<dbReference type="EMBL" id="CM003532">
    <property type="protein sequence ID" value="RCV26417.1"/>
    <property type="molecule type" value="Genomic_DNA"/>
</dbReference>
<organism evidence="3">
    <name type="scientific">Setaria italica</name>
    <name type="common">Foxtail millet</name>
    <name type="synonym">Panicum italicum</name>
    <dbReference type="NCBI Taxonomy" id="4555"/>
    <lineage>
        <taxon>Eukaryota</taxon>
        <taxon>Viridiplantae</taxon>
        <taxon>Streptophyta</taxon>
        <taxon>Embryophyta</taxon>
        <taxon>Tracheophyta</taxon>
        <taxon>Spermatophyta</taxon>
        <taxon>Magnoliopsida</taxon>
        <taxon>Liliopsida</taxon>
        <taxon>Poales</taxon>
        <taxon>Poaceae</taxon>
        <taxon>PACMAD clade</taxon>
        <taxon>Panicoideae</taxon>
        <taxon>Panicodae</taxon>
        <taxon>Paniceae</taxon>
        <taxon>Cenchrinae</taxon>
        <taxon>Setaria</taxon>
    </lineage>
</organism>
<dbReference type="SUPFAM" id="SSF81383">
    <property type="entry name" value="F-box domain"/>
    <property type="match status" value="1"/>
</dbReference>
<name>A0A368R889_SETIT</name>